<protein>
    <submittedName>
        <fullName evidence="3">SCP domain-containing protein</fullName>
    </submittedName>
</protein>
<sequence>MQEFVNMAYYRATEVGCAVNHDCNNHSVGQDIIGHPIYPHGKLVMKTGIAQNMATRGVKRTLDFVQGLKRSVVDRQNSIRQRVIARLGEINNGPCRPTGKDFYKLHWNNNLEQRALEIASWCRKERRVNYKYIGENYFVSTDMDSHSDPRKLLKQAFRNWMHESETNALPNLDDQKKETCASTTTICCMVDM</sequence>
<dbReference type="WBParaSite" id="jg6267">
    <property type="protein sequence ID" value="jg6267"/>
    <property type="gene ID" value="jg6267"/>
</dbReference>
<proteinExistence type="predicted"/>
<dbReference type="Pfam" id="PF00188">
    <property type="entry name" value="CAP"/>
    <property type="match status" value="1"/>
</dbReference>
<dbReference type="AlphaFoldDB" id="A0A915EKA8"/>
<dbReference type="SUPFAM" id="SSF55797">
    <property type="entry name" value="PR-1-like"/>
    <property type="match status" value="1"/>
</dbReference>
<organism evidence="2 3">
    <name type="scientific">Ditylenchus dipsaci</name>
    <dbReference type="NCBI Taxonomy" id="166011"/>
    <lineage>
        <taxon>Eukaryota</taxon>
        <taxon>Metazoa</taxon>
        <taxon>Ecdysozoa</taxon>
        <taxon>Nematoda</taxon>
        <taxon>Chromadorea</taxon>
        <taxon>Rhabditida</taxon>
        <taxon>Tylenchina</taxon>
        <taxon>Tylenchomorpha</taxon>
        <taxon>Sphaerularioidea</taxon>
        <taxon>Anguinidae</taxon>
        <taxon>Anguininae</taxon>
        <taxon>Ditylenchus</taxon>
    </lineage>
</organism>
<name>A0A915EKA8_9BILA</name>
<evidence type="ECO:0000313" key="3">
    <source>
        <dbReference type="WBParaSite" id="jg6267"/>
    </source>
</evidence>
<keyword evidence="2" id="KW-1185">Reference proteome</keyword>
<reference evidence="3" key="1">
    <citation type="submission" date="2022-11" db="UniProtKB">
        <authorList>
            <consortium name="WormBaseParasite"/>
        </authorList>
    </citation>
    <scope>IDENTIFICATION</scope>
</reference>
<evidence type="ECO:0000313" key="2">
    <source>
        <dbReference type="Proteomes" id="UP000887574"/>
    </source>
</evidence>
<feature type="domain" description="SCP" evidence="1">
    <location>
        <begin position="74"/>
        <end position="166"/>
    </location>
</feature>
<dbReference type="InterPro" id="IPR014044">
    <property type="entry name" value="CAP_dom"/>
</dbReference>
<evidence type="ECO:0000259" key="1">
    <source>
        <dbReference type="Pfam" id="PF00188"/>
    </source>
</evidence>
<dbReference type="Proteomes" id="UP000887574">
    <property type="component" value="Unplaced"/>
</dbReference>
<dbReference type="Gene3D" id="3.40.33.10">
    <property type="entry name" value="CAP"/>
    <property type="match status" value="1"/>
</dbReference>
<dbReference type="InterPro" id="IPR035940">
    <property type="entry name" value="CAP_sf"/>
</dbReference>
<accession>A0A915EKA8</accession>